<dbReference type="EMBL" id="LR899009">
    <property type="protein sequence ID" value="CAD7077313.1"/>
    <property type="molecule type" value="Genomic_DNA"/>
</dbReference>
<evidence type="ECO:0000256" key="4">
    <source>
        <dbReference type="ARBA" id="ARBA00022723"/>
    </source>
</evidence>
<evidence type="ECO:0000256" key="5">
    <source>
        <dbReference type="ARBA" id="ARBA00022842"/>
    </source>
</evidence>
<keyword evidence="4" id="KW-0479">Metal-binding</keyword>
<dbReference type="SFLD" id="SFLDG01017">
    <property type="entry name" value="Polyprenyl_Transferase_Like"/>
    <property type="match status" value="1"/>
</dbReference>
<evidence type="ECO:0000256" key="6">
    <source>
        <dbReference type="ARBA" id="ARBA00023229"/>
    </source>
</evidence>
<dbReference type="GO" id="GO:0004161">
    <property type="term" value="F:dimethylallyltranstransferase activity"/>
    <property type="evidence" value="ECO:0007669"/>
    <property type="project" value="TreeGrafter"/>
</dbReference>
<evidence type="ECO:0000313" key="11">
    <source>
        <dbReference type="Proteomes" id="UP000594454"/>
    </source>
</evidence>
<dbReference type="Pfam" id="PF00348">
    <property type="entry name" value="polyprenyl_synt"/>
    <property type="match status" value="1"/>
</dbReference>
<comment type="pathway">
    <text evidence="7">Pheromone biosynthesis.</text>
</comment>
<dbReference type="FunFam" id="1.10.600.10:FF:000021">
    <property type="entry name" value="Farnesyl pyrophosphate synthase"/>
    <property type="match status" value="1"/>
</dbReference>
<evidence type="ECO:0000256" key="2">
    <source>
        <dbReference type="ARBA" id="ARBA00006706"/>
    </source>
</evidence>
<accession>A0A7R8YLB0</accession>
<proteinExistence type="inferred from homology"/>
<evidence type="ECO:0000256" key="7">
    <source>
        <dbReference type="ARBA" id="ARBA00033740"/>
    </source>
</evidence>
<keyword evidence="6" id="KW-0414">Isoprene biosynthesis</keyword>
<reference evidence="10 11" key="1">
    <citation type="submission" date="2020-11" db="EMBL/GenBank/DDBJ databases">
        <authorList>
            <person name="Wallbank WR R."/>
            <person name="Pardo Diaz C."/>
            <person name="Kozak K."/>
            <person name="Martin S."/>
            <person name="Jiggins C."/>
            <person name="Moest M."/>
            <person name="Warren A I."/>
            <person name="Generalovic N T."/>
            <person name="Byers J.R.P. K."/>
            <person name="Montejo-Kovacevich G."/>
            <person name="Yen C E."/>
        </authorList>
    </citation>
    <scope>NUCLEOTIDE SEQUENCE [LARGE SCALE GENOMIC DNA]</scope>
</reference>
<dbReference type="GO" id="GO:0045337">
    <property type="term" value="P:farnesyl diphosphate biosynthetic process"/>
    <property type="evidence" value="ECO:0007669"/>
    <property type="project" value="TreeGrafter"/>
</dbReference>
<dbReference type="GO" id="GO:0046872">
    <property type="term" value="F:metal ion binding"/>
    <property type="evidence" value="ECO:0007669"/>
    <property type="project" value="UniProtKB-KW"/>
</dbReference>
<evidence type="ECO:0000256" key="9">
    <source>
        <dbReference type="RuleBase" id="RU004466"/>
    </source>
</evidence>
<dbReference type="InterPro" id="IPR000092">
    <property type="entry name" value="Polyprenyl_synt"/>
</dbReference>
<dbReference type="SFLD" id="SFLDS00005">
    <property type="entry name" value="Isoprenoid_Synthase_Type_I"/>
    <property type="match status" value="1"/>
</dbReference>
<protein>
    <recommendedName>
        <fullName evidence="8">Farnesyl pyrophosphate synthase</fullName>
    </recommendedName>
</protein>
<dbReference type="InterPro" id="IPR033749">
    <property type="entry name" value="Polyprenyl_synt_CS"/>
</dbReference>
<organism evidence="10 11">
    <name type="scientific">Hermetia illucens</name>
    <name type="common">Black soldier fly</name>
    <dbReference type="NCBI Taxonomy" id="343691"/>
    <lineage>
        <taxon>Eukaryota</taxon>
        <taxon>Metazoa</taxon>
        <taxon>Ecdysozoa</taxon>
        <taxon>Arthropoda</taxon>
        <taxon>Hexapoda</taxon>
        <taxon>Insecta</taxon>
        <taxon>Pterygota</taxon>
        <taxon>Neoptera</taxon>
        <taxon>Endopterygota</taxon>
        <taxon>Diptera</taxon>
        <taxon>Brachycera</taxon>
        <taxon>Stratiomyomorpha</taxon>
        <taxon>Stratiomyidae</taxon>
        <taxon>Hermetiinae</taxon>
        <taxon>Hermetia</taxon>
    </lineage>
</organism>
<dbReference type="InterPro" id="IPR039702">
    <property type="entry name" value="FPS1-like"/>
</dbReference>
<evidence type="ECO:0000313" key="10">
    <source>
        <dbReference type="EMBL" id="CAD7077313.1"/>
    </source>
</evidence>
<keyword evidence="3 9" id="KW-0808">Transferase</keyword>
<name>A0A7R8YLB0_HERIL</name>
<evidence type="ECO:0000256" key="3">
    <source>
        <dbReference type="ARBA" id="ARBA00022679"/>
    </source>
</evidence>
<dbReference type="Gene3D" id="1.10.600.10">
    <property type="entry name" value="Farnesyl Diphosphate Synthase"/>
    <property type="match status" value="1"/>
</dbReference>
<dbReference type="OMA" id="CSWVVNQ"/>
<sequence length="424" mass="48481">MLLRRINVQQAVKSLVQNREGFAAAAVNAKRFISTSEGVNSDFVTKKEPKISPSELDQRQKLKKTIRTLSTLNHSVPLAARASVSKDESREFMAVFPDLVRDLTEAISKYDPKFAAKWYAKALQYNVPRGKKNRGLATVLTYKQLVDKSELTPENVRLAQYVGWCVEMLQAMFLVFDDVMDGSTTRRGQPCWHRMDGVGLIAINDALMIENGIYHILKKYFSHTEYYTKLVDLFREVTLITTTGQSLDAQMANKDPTHFTMEKYKTIVANKTSYYTFYLPVAAPMHMCGFTDPEVFRQAKTILLEMGHFFQIQDDFLDCFGDPAITGKVGTDIQENKCSWLAIVCMQRASDEQKAIMKECYGQKDPAKVARVKELYKELGIPNTYAVYEEESYNMIKTHIQQTSRGVPHQIFLKILDKIYQRDS</sequence>
<gene>
    <name evidence="10" type="ORF">HERILL_LOCUS671</name>
</gene>
<dbReference type="PANTHER" id="PTHR11525:SF0">
    <property type="entry name" value="FARNESYL PYROPHOSPHATE SYNTHASE"/>
    <property type="match status" value="1"/>
</dbReference>
<dbReference type="GO" id="GO:0004337">
    <property type="term" value="F:(2E,6E)-farnesyl diphosphate synthase activity"/>
    <property type="evidence" value="ECO:0007669"/>
    <property type="project" value="TreeGrafter"/>
</dbReference>
<dbReference type="InterPro" id="IPR008949">
    <property type="entry name" value="Isoprenoid_synthase_dom_sf"/>
</dbReference>
<dbReference type="GO" id="GO:0005737">
    <property type="term" value="C:cytoplasm"/>
    <property type="evidence" value="ECO:0007669"/>
    <property type="project" value="TreeGrafter"/>
</dbReference>
<dbReference type="FunCoup" id="A0A7R8YLB0">
    <property type="interactions" value="1392"/>
</dbReference>
<dbReference type="PROSITE" id="PS00723">
    <property type="entry name" value="POLYPRENYL_SYNTHASE_1"/>
    <property type="match status" value="1"/>
</dbReference>
<dbReference type="InParanoid" id="A0A7R8YLB0"/>
<dbReference type="AlphaFoldDB" id="A0A7R8YLB0"/>
<comment type="similarity">
    <text evidence="2 9">Belongs to the FPP/GGPP synthase family.</text>
</comment>
<evidence type="ECO:0000256" key="1">
    <source>
        <dbReference type="ARBA" id="ARBA00001946"/>
    </source>
</evidence>
<dbReference type="OrthoDB" id="10257492at2759"/>
<dbReference type="PROSITE" id="PS00444">
    <property type="entry name" value="POLYPRENYL_SYNTHASE_2"/>
    <property type="match status" value="1"/>
</dbReference>
<keyword evidence="11" id="KW-1185">Reference proteome</keyword>
<comment type="cofactor">
    <cofactor evidence="1">
        <name>Mg(2+)</name>
        <dbReference type="ChEBI" id="CHEBI:18420"/>
    </cofactor>
</comment>
<dbReference type="SUPFAM" id="SSF48576">
    <property type="entry name" value="Terpenoid synthases"/>
    <property type="match status" value="1"/>
</dbReference>
<dbReference type="Proteomes" id="UP000594454">
    <property type="component" value="Chromosome 1"/>
</dbReference>
<keyword evidence="5" id="KW-0460">Magnesium</keyword>
<dbReference type="CDD" id="cd00685">
    <property type="entry name" value="Trans_IPPS_HT"/>
    <property type="match status" value="1"/>
</dbReference>
<evidence type="ECO:0000256" key="8">
    <source>
        <dbReference type="ARBA" id="ARBA00034546"/>
    </source>
</evidence>
<dbReference type="GO" id="GO:0042811">
    <property type="term" value="P:pheromone biosynthetic process"/>
    <property type="evidence" value="ECO:0007669"/>
    <property type="project" value="UniProtKB-ARBA"/>
</dbReference>
<dbReference type="PANTHER" id="PTHR11525">
    <property type="entry name" value="FARNESYL-PYROPHOSPHATE SYNTHETASE"/>
    <property type="match status" value="1"/>
</dbReference>